<dbReference type="GeneID" id="68093409"/>
<dbReference type="InterPro" id="IPR006671">
    <property type="entry name" value="Cyclin_N"/>
</dbReference>
<dbReference type="InterPro" id="IPR013763">
    <property type="entry name" value="Cyclin-like_dom"/>
</dbReference>
<evidence type="ECO:0000256" key="1">
    <source>
        <dbReference type="RuleBase" id="RU000383"/>
    </source>
</evidence>
<keyword evidence="1" id="KW-0195">Cyclin</keyword>
<dbReference type="Gene3D" id="1.10.472.10">
    <property type="entry name" value="Cyclin-like"/>
    <property type="match status" value="1"/>
</dbReference>
<comment type="similarity">
    <text evidence="1">Belongs to the cyclin family.</text>
</comment>
<feature type="compositionally biased region" description="Polar residues" evidence="2">
    <location>
        <begin position="38"/>
        <end position="57"/>
    </location>
</feature>
<comment type="caution">
    <text evidence="4">The sequence shown here is derived from an EMBL/GenBank/DDBJ whole genome shotgun (WGS) entry which is preliminary data.</text>
</comment>
<evidence type="ECO:0000313" key="4">
    <source>
        <dbReference type="EMBL" id="KAG2388103.1"/>
    </source>
</evidence>
<dbReference type="AlphaFoldDB" id="A0AA88KN08"/>
<dbReference type="InterPro" id="IPR039361">
    <property type="entry name" value="Cyclin"/>
</dbReference>
<feature type="compositionally biased region" description="Polar residues" evidence="2">
    <location>
        <begin position="65"/>
        <end position="81"/>
    </location>
</feature>
<organism evidence="4 5">
    <name type="scientific">Naegleria lovaniensis</name>
    <name type="common">Amoeba</name>
    <dbReference type="NCBI Taxonomy" id="51637"/>
    <lineage>
        <taxon>Eukaryota</taxon>
        <taxon>Discoba</taxon>
        <taxon>Heterolobosea</taxon>
        <taxon>Tetramitia</taxon>
        <taxon>Eutetramitia</taxon>
        <taxon>Vahlkampfiidae</taxon>
        <taxon>Naegleria</taxon>
    </lineage>
</organism>
<reference evidence="4 5" key="1">
    <citation type="journal article" date="2018" name="BMC Genomics">
        <title>The genome of Naegleria lovaniensis, the basis for a comparative approach to unravel pathogenicity factors of the human pathogenic amoeba N. fowleri.</title>
        <authorList>
            <person name="Liechti N."/>
            <person name="Schurch N."/>
            <person name="Bruggmann R."/>
            <person name="Wittwer M."/>
        </authorList>
    </citation>
    <scope>NUCLEOTIDE SEQUENCE [LARGE SCALE GENOMIC DNA]</scope>
    <source>
        <strain evidence="4 5">ATCC 30569</strain>
    </source>
</reference>
<name>A0AA88KN08_NAELO</name>
<dbReference type="InterPro" id="IPR036915">
    <property type="entry name" value="Cyclin-like_sf"/>
</dbReference>
<dbReference type="Pfam" id="PF00134">
    <property type="entry name" value="Cyclin_N"/>
    <property type="match status" value="1"/>
</dbReference>
<dbReference type="SUPFAM" id="SSF47954">
    <property type="entry name" value="Cyclin-like"/>
    <property type="match status" value="1"/>
</dbReference>
<feature type="domain" description="Cyclin-like" evidence="3">
    <location>
        <begin position="189"/>
        <end position="295"/>
    </location>
</feature>
<dbReference type="EMBL" id="PYSW02000011">
    <property type="protein sequence ID" value="KAG2388103.1"/>
    <property type="molecule type" value="Genomic_DNA"/>
</dbReference>
<dbReference type="RefSeq" id="XP_044552095.1">
    <property type="nucleotide sequence ID" value="XM_044699727.1"/>
</dbReference>
<evidence type="ECO:0000256" key="2">
    <source>
        <dbReference type="SAM" id="MobiDB-lite"/>
    </source>
</evidence>
<dbReference type="PANTHER" id="PTHR10177">
    <property type="entry name" value="CYCLINS"/>
    <property type="match status" value="1"/>
</dbReference>
<keyword evidence="5" id="KW-1185">Reference proteome</keyword>
<dbReference type="SMART" id="SM00385">
    <property type="entry name" value="CYCLIN"/>
    <property type="match status" value="1"/>
</dbReference>
<evidence type="ECO:0000259" key="3">
    <source>
        <dbReference type="SMART" id="SM00385"/>
    </source>
</evidence>
<protein>
    <recommendedName>
        <fullName evidence="3">Cyclin-like domain-containing protein</fullName>
    </recommendedName>
</protein>
<evidence type="ECO:0000313" key="5">
    <source>
        <dbReference type="Proteomes" id="UP000816034"/>
    </source>
</evidence>
<feature type="region of interest" description="Disordered" evidence="2">
    <location>
        <begin position="1"/>
        <end position="24"/>
    </location>
</feature>
<accession>A0AA88KN08</accession>
<feature type="region of interest" description="Disordered" evidence="2">
    <location>
        <begin position="38"/>
        <end position="97"/>
    </location>
</feature>
<feature type="compositionally biased region" description="Low complexity" evidence="2">
    <location>
        <begin position="82"/>
        <end position="96"/>
    </location>
</feature>
<sequence>MNITRRTPEHLAPGVRSNSSPSLFATQSRPQYHVYEQQPQYNTPSKYFSGRETQQSSYRDDESISDASTIRSHQHCLNEQQSPSSVDGSYASSDSVPSSLLRERTLSQCSINVSPARNSFEDALSSPPLYERYANLQISKPSKQLLVWGEDFDALHFKQNQSRTRKTSAVYQQLINSSYMRRYRSVVCDWFFEIQYAVSILQRTIHVATFYMDLCMFKLYSENRVVGSSTNNQSREGLFNIKQYLQLLAACCLWIATKRDETYGDSKLKLDNLIQYCCNTYTKQEFQQMEIFVLDLLEWELEDTPSIDFLETMLVADNQNFDLGGDDEEDPTMKDEEDTHFTAFKETVKQYSSMVMDASLLGTLSTRQSDDSLERLKQHFNIIVPCHLEQHFEHTYISMWITMLNYPSLMALSSLLLGLFLYHQYDAPFESGQMLFDIQPSASTFRNRQSDSSTELFDEVLTHYWTVEMEENVGYNFEQVAICSRILYTFFQREQAQKEMMNGEQSLSPSQAHYQQSHEVTSVVHHEPQNVPGLDPCYDLVCDEQL</sequence>
<proteinExistence type="inferred from homology"/>
<dbReference type="Proteomes" id="UP000816034">
    <property type="component" value="Unassembled WGS sequence"/>
</dbReference>
<gene>
    <name evidence="4" type="ORF">C9374_000953</name>
</gene>